<feature type="signal peptide" evidence="6">
    <location>
        <begin position="1"/>
        <end position="21"/>
    </location>
</feature>
<dbReference type="AlphaFoldDB" id="A0A315ZZ61"/>
<dbReference type="InterPro" id="IPR050492">
    <property type="entry name" value="Bact_metal-bind_prot9"/>
</dbReference>
<comment type="similarity">
    <text evidence="1 4">Belongs to the bacterial solute-binding protein 9 family.</text>
</comment>
<keyword evidence="8" id="KW-1185">Reference proteome</keyword>
<dbReference type="PRINTS" id="PR00690">
    <property type="entry name" value="ADHESNFAMILY"/>
</dbReference>
<name>A0A315ZZ61_9FIRM</name>
<dbReference type="Pfam" id="PF01297">
    <property type="entry name" value="ZnuA"/>
    <property type="match status" value="1"/>
</dbReference>
<evidence type="ECO:0000256" key="1">
    <source>
        <dbReference type="ARBA" id="ARBA00011028"/>
    </source>
</evidence>
<dbReference type="GO" id="GO:0046872">
    <property type="term" value="F:metal ion binding"/>
    <property type="evidence" value="ECO:0007669"/>
    <property type="project" value="InterPro"/>
</dbReference>
<feature type="compositionally biased region" description="Acidic residues" evidence="5">
    <location>
        <begin position="139"/>
        <end position="153"/>
    </location>
</feature>
<evidence type="ECO:0000256" key="6">
    <source>
        <dbReference type="SAM" id="SignalP"/>
    </source>
</evidence>
<dbReference type="PANTHER" id="PTHR42953">
    <property type="entry name" value="HIGH-AFFINITY ZINC UPTAKE SYSTEM PROTEIN ZNUA-RELATED"/>
    <property type="match status" value="1"/>
</dbReference>
<keyword evidence="3 6" id="KW-0732">Signal</keyword>
<feature type="region of interest" description="Disordered" evidence="5">
    <location>
        <begin position="24"/>
        <end position="45"/>
    </location>
</feature>
<evidence type="ECO:0000256" key="3">
    <source>
        <dbReference type="ARBA" id="ARBA00022729"/>
    </source>
</evidence>
<dbReference type="InterPro" id="IPR006128">
    <property type="entry name" value="Lipoprotein_PsaA-like"/>
</dbReference>
<dbReference type="SUPFAM" id="SSF53807">
    <property type="entry name" value="Helical backbone' metal receptor"/>
    <property type="match status" value="1"/>
</dbReference>
<evidence type="ECO:0000313" key="7">
    <source>
        <dbReference type="EMBL" id="SUQ13967.1"/>
    </source>
</evidence>
<dbReference type="OrthoDB" id="9810636at2"/>
<dbReference type="Proteomes" id="UP000254051">
    <property type="component" value="Unassembled WGS sequence"/>
</dbReference>
<gene>
    <name evidence="7" type="ORF">SAMN05216529_104281</name>
</gene>
<dbReference type="InterPro" id="IPR006129">
    <property type="entry name" value="AdhesinB"/>
</dbReference>
<dbReference type="GO" id="GO:0007155">
    <property type="term" value="P:cell adhesion"/>
    <property type="evidence" value="ECO:0007669"/>
    <property type="project" value="InterPro"/>
</dbReference>
<accession>A0A315ZZ61</accession>
<dbReference type="PROSITE" id="PS51257">
    <property type="entry name" value="PROKAR_LIPOPROTEIN"/>
    <property type="match status" value="1"/>
</dbReference>
<evidence type="ECO:0000256" key="4">
    <source>
        <dbReference type="RuleBase" id="RU003512"/>
    </source>
</evidence>
<keyword evidence="2 4" id="KW-0813">Transport</keyword>
<feature type="chain" id="PRO_5043163527" evidence="6">
    <location>
        <begin position="22"/>
        <end position="326"/>
    </location>
</feature>
<reference evidence="8" key="1">
    <citation type="submission" date="2017-07" db="EMBL/GenBank/DDBJ databases">
        <authorList>
            <person name="Varghese N."/>
            <person name="Submissions S."/>
        </authorList>
    </citation>
    <scope>NUCLEOTIDE SEQUENCE [LARGE SCALE GENOMIC DNA]</scope>
    <source>
        <strain evidence="8">NLAE-zl-C134</strain>
    </source>
</reference>
<dbReference type="EMBL" id="UHJJ01000004">
    <property type="protein sequence ID" value="SUQ13967.1"/>
    <property type="molecule type" value="Genomic_DNA"/>
</dbReference>
<evidence type="ECO:0000256" key="5">
    <source>
        <dbReference type="SAM" id="MobiDB-lite"/>
    </source>
</evidence>
<protein>
    <submittedName>
        <fullName evidence="7">Zinc transport system substrate-binding protein</fullName>
    </submittedName>
</protein>
<evidence type="ECO:0000313" key="8">
    <source>
        <dbReference type="Proteomes" id="UP000254051"/>
    </source>
</evidence>
<dbReference type="CDD" id="cd01017">
    <property type="entry name" value="AdcA"/>
    <property type="match status" value="1"/>
</dbReference>
<proteinExistence type="inferred from homology"/>
<organism evidence="7 8">
    <name type="scientific">Faecalicatena contorta</name>
    <dbReference type="NCBI Taxonomy" id="39482"/>
    <lineage>
        <taxon>Bacteria</taxon>
        <taxon>Bacillati</taxon>
        <taxon>Bacillota</taxon>
        <taxon>Clostridia</taxon>
        <taxon>Lachnospirales</taxon>
        <taxon>Lachnospiraceae</taxon>
        <taxon>Faecalicatena</taxon>
    </lineage>
</organism>
<dbReference type="Gene3D" id="3.40.50.1980">
    <property type="entry name" value="Nitrogenase molybdenum iron protein domain"/>
    <property type="match status" value="2"/>
</dbReference>
<dbReference type="PANTHER" id="PTHR42953:SF3">
    <property type="entry name" value="HIGH-AFFINITY ZINC UPTAKE SYSTEM PROTEIN ZNUA"/>
    <property type="match status" value="1"/>
</dbReference>
<sequence>MKKSLYILLILLMTVSWSVGCGSEKSKATEKNEAGEEKSQSESGDEKLKVLASFYPMYDFAQKVGGDKVEVTNMVPAGTEPHDWEPTATDIRQLEDADVFVYNGAGMEHWAEDILASLDNQEITIVEASKGLEFIEGEAHEEDEAEHEDEDDHDTGYDPHVWLNPLNAKAEMENIKNALVEADPENEAYYTENYEKYSVKFDQLDEKYKEELADIKGKDIIVAHEAFGYLCNAYGLNQVGIEGLSPDSEPDPARMKEIIEFAKENQIKTIFFEELVSPKVAETIAAEIGAKTSVLNPLEGLNDEQLKAGEDYFSIMEENLTALKEG</sequence>
<feature type="region of interest" description="Disordered" evidence="5">
    <location>
        <begin position="139"/>
        <end position="158"/>
    </location>
</feature>
<dbReference type="InterPro" id="IPR006127">
    <property type="entry name" value="ZnuA-like"/>
</dbReference>
<dbReference type="PRINTS" id="PR00691">
    <property type="entry name" value="ADHESINB"/>
</dbReference>
<evidence type="ECO:0000256" key="2">
    <source>
        <dbReference type="ARBA" id="ARBA00022448"/>
    </source>
</evidence>
<dbReference type="GO" id="GO:0030001">
    <property type="term" value="P:metal ion transport"/>
    <property type="evidence" value="ECO:0007669"/>
    <property type="project" value="InterPro"/>
</dbReference>